<evidence type="ECO:0000313" key="2">
    <source>
        <dbReference type="EMBL" id="ABR56433.1"/>
    </source>
</evidence>
<gene>
    <name evidence="2" type="ordered locus">Maeo_0851</name>
</gene>
<name>A6UVB1_META3</name>
<dbReference type="AlphaFoldDB" id="A6UVB1"/>
<reference evidence="2" key="1">
    <citation type="submission" date="2007-06" db="EMBL/GenBank/DDBJ databases">
        <title>Complete sequence of Methanococcus aeolicus Nankai-3.</title>
        <authorList>
            <consortium name="US DOE Joint Genome Institute"/>
            <person name="Copeland A."/>
            <person name="Lucas S."/>
            <person name="Lapidus A."/>
            <person name="Barry K."/>
            <person name="Glavina del Rio T."/>
            <person name="Dalin E."/>
            <person name="Tice H."/>
            <person name="Pitluck S."/>
            <person name="Chain P."/>
            <person name="Malfatti S."/>
            <person name="Shin M."/>
            <person name="Vergez L."/>
            <person name="Schmutz J."/>
            <person name="Larimer F."/>
            <person name="Land M."/>
            <person name="Hauser L."/>
            <person name="Kyrpides N."/>
            <person name="Lykidis A."/>
            <person name="Sieprawska-Lupa M."/>
            <person name="Whitman W.B."/>
            <person name="Richardson P."/>
        </authorList>
    </citation>
    <scope>NUCLEOTIDE SEQUENCE [LARGE SCALE GENOMIC DNA]</scope>
    <source>
        <strain evidence="2">Nankai-3</strain>
    </source>
</reference>
<evidence type="ECO:0000313" key="3">
    <source>
        <dbReference type="Proteomes" id="UP000001106"/>
    </source>
</evidence>
<dbReference type="KEGG" id="mae:Maeo_0851"/>
<sequence length="531" mass="60490">MYLSQTSITLVLLVFLTSTVFYQTINMKTEDVENTIEIKKIALYSDNIETATNRNLEKIVNDVFVNISYGIMNNGEFYNSAEEARSSIEKNISKKLNNSLSKLNDKNITISVGNVSISHTNDPLIVNVKCDVNLDYTKEVNGITISSNKNIELNKDIILSKIPDPYVYKNNFYYEWNNEKEITVNNMPNNEYHTFYIILNNSNFNYGHMNNSDSPNEIRIIGKNKGKNNIVLPYWVQTWKQGTTNTSIIWVNCSRNELFGSNGNPNIKIIYNSTTKIDRQNPKDTFILFDTFDNTRIDGNTWNVSGGYYIDNSKLIVQGLGSSVWTNKTYGTGYELMFKGNFTPVHAQAVGFFEPKSDYNGVGWDCYNWSDSWLYMRNGSGGSYVPNGYNYLNEFHTYGLKRISEQNLTFTILNDTLDMEYTNTFNNGDNDNNYPISINTFTNSNATISIDWIFLKDVNDITATVGAETTTDIIYNELKPKTMIGTIYYGDPEQYIYVNGTEAGNYSIIGILTNTTDSWGTVGYKPKIEIE</sequence>
<evidence type="ECO:0000259" key="1">
    <source>
        <dbReference type="Pfam" id="PF10102"/>
    </source>
</evidence>
<dbReference type="InterPro" id="IPR018765">
    <property type="entry name" value="DUF2341"/>
</dbReference>
<dbReference type="RefSeq" id="WP_011973565.1">
    <property type="nucleotide sequence ID" value="NC_009635.1"/>
</dbReference>
<dbReference type="GeneID" id="5327342"/>
<dbReference type="Proteomes" id="UP000001106">
    <property type="component" value="Chromosome"/>
</dbReference>
<dbReference type="HOGENOM" id="CLU_041883_0_0_2"/>
<dbReference type="Pfam" id="PF10102">
    <property type="entry name" value="DUF2341"/>
    <property type="match status" value="1"/>
</dbReference>
<accession>A6UVB1</accession>
<keyword evidence="3" id="KW-1185">Reference proteome</keyword>
<organism evidence="2 3">
    <name type="scientific">Methanococcus aeolicus (strain ATCC BAA-1280 / DSM 17508 / OCM 812 / Nankai-3)</name>
    <dbReference type="NCBI Taxonomy" id="419665"/>
    <lineage>
        <taxon>Archaea</taxon>
        <taxon>Methanobacteriati</taxon>
        <taxon>Methanobacteriota</taxon>
        <taxon>Methanomada group</taxon>
        <taxon>Methanococci</taxon>
        <taxon>Methanococcales</taxon>
        <taxon>Methanococcaceae</taxon>
        <taxon>Methanococcus</taxon>
    </lineage>
</organism>
<dbReference type="eggNOG" id="arCOG03508">
    <property type="taxonomic scope" value="Archaea"/>
</dbReference>
<dbReference type="STRING" id="419665.Maeo_0851"/>
<dbReference type="OrthoDB" id="66028at2157"/>
<dbReference type="EMBL" id="CP000743">
    <property type="protein sequence ID" value="ABR56433.1"/>
    <property type="molecule type" value="Genomic_DNA"/>
</dbReference>
<protein>
    <recommendedName>
        <fullName evidence="1">DUF2341 domain-containing protein</fullName>
    </recommendedName>
</protein>
<feature type="domain" description="DUF2341" evidence="1">
    <location>
        <begin position="216"/>
        <end position="304"/>
    </location>
</feature>
<proteinExistence type="predicted"/>